<reference evidence="5 6" key="1">
    <citation type="submission" date="2016-02" db="EMBL/GenBank/DDBJ databases">
        <title>Isolation and characterization of bacteriophages from East Africa Rift Valley soda lakes.</title>
        <authorList>
            <person name="van Zyl L.J."/>
            <person name="Nemavhulani S."/>
            <person name="Cowan D.A."/>
            <person name="Trindade M.I."/>
        </authorList>
    </citation>
    <scope>NUCLEOTIDE SEQUENCE [LARGE SCALE GENOMIC DNA]</scope>
</reference>
<evidence type="ECO:0000256" key="3">
    <source>
        <dbReference type="SAM" id="Phobius"/>
    </source>
</evidence>
<organism evidence="5 6">
    <name type="scientific">Bacillus phage Mgbh1</name>
    <dbReference type="NCBI Taxonomy" id="1796993"/>
    <lineage>
        <taxon>Viruses</taxon>
        <taxon>Duplodnaviria</taxon>
        <taxon>Heunggongvirae</taxon>
        <taxon>Uroviricota</taxon>
        <taxon>Caudoviricetes</taxon>
        <taxon>Magadivirus</taxon>
        <taxon>Magadivirus Mgbh1</taxon>
    </lineage>
</organism>
<dbReference type="PANTHER" id="PTHR37813:SF1">
    <property type="entry name" value="FELS-2 PROPHAGE PROTEIN"/>
    <property type="match status" value="1"/>
</dbReference>
<evidence type="ECO:0000313" key="5">
    <source>
        <dbReference type="EMBL" id="AMQ66687.1"/>
    </source>
</evidence>
<feature type="domain" description="Phage tail tape measure protein" evidence="4">
    <location>
        <begin position="112"/>
        <end position="303"/>
    </location>
</feature>
<feature type="transmembrane region" description="Helical" evidence="3">
    <location>
        <begin position="662"/>
        <end position="685"/>
    </location>
</feature>
<sequence length="1363" mass="147683">MLTNNVIANLRVNNQQFNRGMRTSQRLTEDFRRSVRGAGAVTMNRAAHSWESLGRSVSNAGRNVATVTGIMVTAATAGIASAVRTASSFEDAFADLKKVTEATDAEFKVMDKSIRKLTKSIPATYEEIAQAAAAASRLGVEKEHLISFAEVAIMMGTATDMSMEFAADALARFSNIMQTSLGDANKLGSSIVDLGNNFATSESEIMAMAMRLAAAGKQAGMSEGDVLGLAAAMSSLGIRAEMGGTAMSTIMSKIGRELAMGGENAKKWADVAGMSVKDFQKAFEKDALGAIIALLGGMDDAVKSGKNLDMMLRDLGINEARQLDVLKRLVPGMELLSDAQERGNRAFEEGVALTNEAEQRYATFSSQLQIFRNRIRDISSIIGDMFKDALVDVMNALSPLLDRIGEWLEKVNESDGSMRKIIPIVGLFGTGLLALTTVLAMIVTGIGFTITALGSIKTALGPAIARSALLRGGISLLGRAFALLLGPIGWVITILSLLIPFFVKLYKENESFRNAVDKAWLRIKAIIATVVRWVINFVVSAWNRLVQFWEEHGDSIVDFAKNTWESVKETVLSVVGAVVDYVSEKIDQLKSFWEENGDQIRQAWENVWGVIKAVYNTVIAPIFGFIINNLYLLKYVWNAVWIVVKYIVISTWEAIKNVINGALNIILGIVKFFSALFTGDFGGMWEGIKQIFSGAVEFIWGLIQLVFIGRILKIGKALFMGLRNIVTAGWNYIVNVFRNSTGGIWGTIKTVFSTIYQFFRTIFLAIRSVFTGAWNSIRSQTGTTMENIRGAISIAWNAIRTIFTAVLRFIVSWVRTQFSNVINAVRTRMNNVWTTIVNIWNNVIGFMRGINLAEIGRNIIQGLINGIIGMGENLFKAVTGVVSNAVDGVLSFLGIKSPSRLMMDVGEDTMAGLEIGVDNGADSVLDSFESVAFGLEDTGWDMVDTSSYIGDAVGSNFSDLSFDVVDSFDSMASGMNQAGLMMSDTSSYISSSVSSDFMDLSGNVSSSVSTGFGEAEKVSMSRMQSMSRATGDSFKGMEKQVSSAMKGISNAISKGFSVSSKSIVKTMNSIMTSVTKGFHNVATVVNKAMKSINDAVRKGFTGSVKSVTSAITTMTNTIVRGFSTAARTVSSSMISINRVVSNGFRSSSNAVRSGINSMVSVTNSGFNRLRSSAANGMNRTVSSVTSGVSRMVSAVRGRVGQFTSAGRELINGLIQGINSRAGVAIATVARTANQMANAARKQLRIHSPSRVFRDIGLFVVKGLAVGVDKESKTAVKSTTRLSNLIQKSFNPNLDPAKVNMGYQLRKVGREAQSQMTNTVQGELSVSRQPAYITLQLGRRDFKFFVEDITEVQDRGKGTRDKFR</sequence>
<protein>
    <submittedName>
        <fullName evidence="5">Tail tape measure protein-like protein</fullName>
    </submittedName>
</protein>
<keyword evidence="2" id="KW-1188">Viral release from host cell</keyword>
<keyword evidence="6" id="KW-1185">Reference proteome</keyword>
<dbReference type="PANTHER" id="PTHR37813">
    <property type="entry name" value="FELS-2 PROPHAGE PROTEIN"/>
    <property type="match status" value="1"/>
</dbReference>
<dbReference type="GO" id="GO:0098003">
    <property type="term" value="P:viral tail assembly"/>
    <property type="evidence" value="ECO:0007669"/>
    <property type="project" value="UniProtKB-KW"/>
</dbReference>
<dbReference type="EMBL" id="KU665491">
    <property type="protein sequence ID" value="AMQ66687.1"/>
    <property type="molecule type" value="Genomic_DNA"/>
</dbReference>
<dbReference type="RefSeq" id="YP_009595173.1">
    <property type="nucleotide sequence ID" value="NC_041879.1"/>
</dbReference>
<feature type="transmembrane region" description="Helical" evidence="3">
    <location>
        <begin position="691"/>
        <end position="712"/>
    </location>
</feature>
<accession>A0A142F1N0</accession>
<dbReference type="GeneID" id="40070731"/>
<evidence type="ECO:0000256" key="2">
    <source>
        <dbReference type="ARBA" id="ARBA00022612"/>
    </source>
</evidence>
<keyword evidence="3" id="KW-0472">Membrane</keyword>
<dbReference type="Gene3D" id="1.20.120.20">
    <property type="entry name" value="Apolipoprotein"/>
    <property type="match status" value="1"/>
</dbReference>
<dbReference type="InterPro" id="IPR010090">
    <property type="entry name" value="Phage_tape_meas"/>
</dbReference>
<feature type="transmembrane region" description="Helical" evidence="3">
    <location>
        <begin position="427"/>
        <end position="456"/>
    </location>
</feature>
<feature type="transmembrane region" description="Helical" evidence="3">
    <location>
        <begin position="476"/>
        <end position="499"/>
    </location>
</feature>
<name>A0A142F1N0_9CAUD</name>
<keyword evidence="3" id="KW-0812">Transmembrane</keyword>
<feature type="transmembrane region" description="Helical" evidence="3">
    <location>
        <begin position="613"/>
        <end position="633"/>
    </location>
</feature>
<evidence type="ECO:0000256" key="1">
    <source>
        <dbReference type="ARBA" id="ARBA00022465"/>
    </source>
</evidence>
<dbReference type="NCBIfam" id="TIGR01760">
    <property type="entry name" value="tape_meas_TP901"/>
    <property type="match status" value="1"/>
</dbReference>
<keyword evidence="1" id="KW-1245">Viral tail assembly</keyword>
<evidence type="ECO:0000313" key="6">
    <source>
        <dbReference type="Proteomes" id="UP000224134"/>
    </source>
</evidence>
<proteinExistence type="predicted"/>
<dbReference type="Proteomes" id="UP000224134">
    <property type="component" value="Segment"/>
</dbReference>
<evidence type="ECO:0000259" key="4">
    <source>
        <dbReference type="Pfam" id="PF10145"/>
    </source>
</evidence>
<keyword evidence="3" id="KW-1133">Transmembrane helix</keyword>
<dbReference type="Pfam" id="PF10145">
    <property type="entry name" value="PhageMin_Tail"/>
    <property type="match status" value="1"/>
</dbReference>
<dbReference type="KEGG" id="vg:40070731"/>